<dbReference type="PANTHER" id="PTHR37419">
    <property type="entry name" value="SERINE/THREONINE-PROTEIN KINASE TOXIN HIPA"/>
    <property type="match status" value="1"/>
</dbReference>
<reference evidence="7" key="1">
    <citation type="journal article" date="2018" name="Front. Microbiol.">
        <title>Genome-Based Analysis Reveals the Taxonomy and Diversity of the Family Idiomarinaceae.</title>
        <authorList>
            <person name="Liu Y."/>
            <person name="Lai Q."/>
            <person name="Shao Z."/>
        </authorList>
    </citation>
    <scope>NUCLEOTIDE SEQUENCE [LARGE SCALE GENOMIC DNA]</scope>
    <source>
        <strain evidence="7">KYW314</strain>
    </source>
</reference>
<evidence type="ECO:0000256" key="3">
    <source>
        <dbReference type="ARBA" id="ARBA00022777"/>
    </source>
</evidence>
<dbReference type="InterPro" id="IPR012893">
    <property type="entry name" value="HipA-like_C"/>
</dbReference>
<comment type="caution">
    <text evidence="6">The sequence shown here is derived from an EMBL/GenBank/DDBJ whole genome shotgun (WGS) entry which is preliminary data.</text>
</comment>
<feature type="domain" description="HipA N-terminal subdomain 1" evidence="5">
    <location>
        <begin position="5"/>
        <end position="116"/>
    </location>
</feature>
<evidence type="ECO:0000256" key="1">
    <source>
        <dbReference type="ARBA" id="ARBA00010164"/>
    </source>
</evidence>
<dbReference type="AlphaFoldDB" id="A0A7Z6ZSI0"/>
<keyword evidence="2" id="KW-0808">Transferase</keyword>
<gene>
    <name evidence="6" type="ORF">CWE22_09055</name>
</gene>
<evidence type="ECO:0000259" key="5">
    <source>
        <dbReference type="Pfam" id="PF13657"/>
    </source>
</evidence>
<name>A0A7Z6ZSI0_9GAMM</name>
<keyword evidence="7" id="KW-1185">Reference proteome</keyword>
<keyword evidence="3" id="KW-0418">Kinase</keyword>
<dbReference type="InterPro" id="IPR017508">
    <property type="entry name" value="HipA_N1"/>
</dbReference>
<dbReference type="GO" id="GO:0004674">
    <property type="term" value="F:protein serine/threonine kinase activity"/>
    <property type="evidence" value="ECO:0007669"/>
    <property type="project" value="TreeGrafter"/>
</dbReference>
<dbReference type="Gene3D" id="1.10.1070.20">
    <property type="match status" value="1"/>
</dbReference>
<feature type="domain" description="HipA-like C-terminal" evidence="4">
    <location>
        <begin position="174"/>
        <end position="411"/>
    </location>
</feature>
<protein>
    <submittedName>
        <fullName evidence="6">Toxin HipA</fullName>
    </submittedName>
</protein>
<dbReference type="Pfam" id="PF13657">
    <property type="entry name" value="Couple_hipA"/>
    <property type="match status" value="1"/>
</dbReference>
<organism evidence="6 7">
    <name type="scientific">Pseudidiomarina aestuarii</name>
    <dbReference type="NCBI Taxonomy" id="624146"/>
    <lineage>
        <taxon>Bacteria</taxon>
        <taxon>Pseudomonadati</taxon>
        <taxon>Pseudomonadota</taxon>
        <taxon>Gammaproteobacteria</taxon>
        <taxon>Alteromonadales</taxon>
        <taxon>Idiomarinaceae</taxon>
        <taxon>Pseudidiomarina</taxon>
    </lineage>
</organism>
<accession>A0A7Z6ZSI0</accession>
<evidence type="ECO:0000313" key="7">
    <source>
        <dbReference type="Proteomes" id="UP000287766"/>
    </source>
</evidence>
<comment type="similarity">
    <text evidence="1">Belongs to the HipA Ser/Thr kinase family.</text>
</comment>
<dbReference type="RefSeq" id="WP_169931115.1">
    <property type="nucleotide sequence ID" value="NZ_PIPR01000002.1"/>
</dbReference>
<evidence type="ECO:0000259" key="4">
    <source>
        <dbReference type="Pfam" id="PF07804"/>
    </source>
</evidence>
<evidence type="ECO:0000313" key="6">
    <source>
        <dbReference type="EMBL" id="RUO39439.1"/>
    </source>
</evidence>
<dbReference type="GO" id="GO:0005829">
    <property type="term" value="C:cytosol"/>
    <property type="evidence" value="ECO:0007669"/>
    <property type="project" value="TreeGrafter"/>
</dbReference>
<dbReference type="EMBL" id="PIPR01000002">
    <property type="protein sequence ID" value="RUO39439.1"/>
    <property type="molecule type" value="Genomic_DNA"/>
</dbReference>
<dbReference type="PANTHER" id="PTHR37419:SF8">
    <property type="entry name" value="TOXIN YJJJ"/>
    <property type="match status" value="1"/>
</dbReference>
<sequence>MATIEVRYQGDPVGALSYDEGDAAARFEYFPEFVERDIPLAPLTMPLVKQRIYSFPGLNWDTFRGLPGMLADSLPDDFGNAVLNRWLAQQPGRTAELTPLERLQYTGTRGMGALEYFPVQRGRGFPTDQALHIETLAKVAQSVLDERSQFEQSVQFDDSIADKEMMQALLAVGTSAGGARPKAVLAFNEDFSQVRSGQGEVPDNFKHYILKFDGVRERESSKQTFGDPMGYGAMEYVYSLLATAAKIDMMPCRLLPEGNRRHFVTERFDRVGNQKRHIQTLTAIKHVNYQAIGAFSYEELFKVARELRLPRIDAMNLFRRMVFNHVATNHDDHSKNFAFMLVDNTWRLAPAYDVAFSYKAGNPWVEKHWMSLNGKRSEHTRADFYALADEQLPRIARADIDAMIDDVIDAVALWPKLAKEHDVPSDLANSIEKHLRLTAFTA</sequence>
<evidence type="ECO:0000256" key="2">
    <source>
        <dbReference type="ARBA" id="ARBA00022679"/>
    </source>
</evidence>
<dbReference type="InterPro" id="IPR052028">
    <property type="entry name" value="HipA_Ser/Thr_kinase"/>
</dbReference>
<dbReference type="Proteomes" id="UP000287766">
    <property type="component" value="Unassembled WGS sequence"/>
</dbReference>
<proteinExistence type="inferred from homology"/>
<dbReference type="Pfam" id="PF07804">
    <property type="entry name" value="HipA_C"/>
    <property type="match status" value="1"/>
</dbReference>